<dbReference type="EMBL" id="JADGJW010001758">
    <property type="protein sequence ID" value="KAJ3201256.1"/>
    <property type="molecule type" value="Genomic_DNA"/>
</dbReference>
<dbReference type="Gene3D" id="3.30.40.10">
    <property type="entry name" value="Zinc/RING finger domain, C3HC4 (zinc finger)"/>
    <property type="match status" value="1"/>
</dbReference>
<feature type="domain" description="RING-type" evidence="2">
    <location>
        <begin position="97"/>
        <end position="198"/>
    </location>
</feature>
<dbReference type="InterPro" id="IPR001841">
    <property type="entry name" value="Znf_RING"/>
</dbReference>
<sequence length="219" mass="23548">MFSMIIVLETVIPSLAEGLEKASQQGMPNPVNSQSTYVSLTSTSYSANDQNYDVKVLKQRIMVDSVSYLLQEIYGFLDDANESGTTDPVAEAESRDCVICMCEARNTIVLPCRHLCLCNECADVLRAQGRNVPPEANVGVNAATNSSEGNLTNVESPAVESNLNSAPEPAVLNNGLLGGFQPSPPSRILMGPPKCPICRQVFHSLLQINLPKPAAPQLE</sequence>
<dbReference type="GO" id="GO:0061630">
    <property type="term" value="F:ubiquitin protein ligase activity"/>
    <property type="evidence" value="ECO:0007669"/>
    <property type="project" value="UniProtKB-EC"/>
</dbReference>
<feature type="signal peptide" evidence="1">
    <location>
        <begin position="1"/>
        <end position="16"/>
    </location>
</feature>
<feature type="chain" id="PRO_5042113338" description="RING-type domain-containing protein" evidence="1">
    <location>
        <begin position="17"/>
        <end position="219"/>
    </location>
</feature>
<dbReference type="GO" id="GO:0008270">
    <property type="term" value="F:zinc ion binding"/>
    <property type="evidence" value="ECO:0007669"/>
    <property type="project" value="UniProtKB-KW"/>
</dbReference>
<reference evidence="3" key="1">
    <citation type="submission" date="2020-05" db="EMBL/GenBank/DDBJ databases">
        <title>Phylogenomic resolution of chytrid fungi.</title>
        <authorList>
            <person name="Stajich J.E."/>
            <person name="Amses K."/>
            <person name="Simmons R."/>
            <person name="Seto K."/>
            <person name="Myers J."/>
            <person name="Bonds A."/>
            <person name="Quandt C.A."/>
            <person name="Barry K."/>
            <person name="Liu P."/>
            <person name="Grigoriev I."/>
            <person name="Longcore J.E."/>
            <person name="James T.Y."/>
        </authorList>
    </citation>
    <scope>NUCLEOTIDE SEQUENCE</scope>
    <source>
        <strain evidence="3">JEL0476</strain>
    </source>
</reference>
<dbReference type="SMART" id="SM00184">
    <property type="entry name" value="RING"/>
    <property type="match status" value="1"/>
</dbReference>
<dbReference type="GO" id="GO:0016567">
    <property type="term" value="P:protein ubiquitination"/>
    <property type="evidence" value="ECO:0007669"/>
    <property type="project" value="TreeGrafter"/>
</dbReference>
<name>A0AAD5XUN7_9FUNG</name>
<keyword evidence="4" id="KW-1185">Reference proteome</keyword>
<evidence type="ECO:0000259" key="2">
    <source>
        <dbReference type="SMART" id="SM00184"/>
    </source>
</evidence>
<evidence type="ECO:0000313" key="4">
    <source>
        <dbReference type="Proteomes" id="UP001211065"/>
    </source>
</evidence>
<dbReference type="AlphaFoldDB" id="A0AAD5XUN7"/>
<dbReference type="SUPFAM" id="SSF57850">
    <property type="entry name" value="RING/U-box"/>
    <property type="match status" value="1"/>
</dbReference>
<evidence type="ECO:0000313" key="3">
    <source>
        <dbReference type="EMBL" id="KAJ3201256.1"/>
    </source>
</evidence>
<dbReference type="InterPro" id="IPR013083">
    <property type="entry name" value="Znf_RING/FYVE/PHD"/>
</dbReference>
<feature type="non-terminal residue" evidence="3">
    <location>
        <position position="219"/>
    </location>
</feature>
<dbReference type="PANTHER" id="PTHR22996">
    <property type="entry name" value="MAHOGUNIN"/>
    <property type="match status" value="1"/>
</dbReference>
<dbReference type="InterPro" id="IPR045194">
    <property type="entry name" value="MGRN1/RNF157-like"/>
</dbReference>
<accession>A0AAD5XUN7</accession>
<dbReference type="GO" id="GO:0005737">
    <property type="term" value="C:cytoplasm"/>
    <property type="evidence" value="ECO:0007669"/>
    <property type="project" value="TreeGrafter"/>
</dbReference>
<organism evidence="3 4">
    <name type="scientific">Clydaea vesicula</name>
    <dbReference type="NCBI Taxonomy" id="447962"/>
    <lineage>
        <taxon>Eukaryota</taxon>
        <taxon>Fungi</taxon>
        <taxon>Fungi incertae sedis</taxon>
        <taxon>Chytridiomycota</taxon>
        <taxon>Chytridiomycota incertae sedis</taxon>
        <taxon>Chytridiomycetes</taxon>
        <taxon>Lobulomycetales</taxon>
        <taxon>Lobulomycetaceae</taxon>
        <taxon>Clydaea</taxon>
    </lineage>
</organism>
<dbReference type="Pfam" id="PF13920">
    <property type="entry name" value="zf-C3HC4_3"/>
    <property type="match status" value="1"/>
</dbReference>
<keyword evidence="1" id="KW-0732">Signal</keyword>
<protein>
    <recommendedName>
        <fullName evidence="2">RING-type domain-containing protein</fullName>
    </recommendedName>
</protein>
<gene>
    <name evidence="3" type="ORF">HK099_002316</name>
</gene>
<comment type="caution">
    <text evidence="3">The sequence shown here is derived from an EMBL/GenBank/DDBJ whole genome shotgun (WGS) entry which is preliminary data.</text>
</comment>
<dbReference type="PANTHER" id="PTHR22996:SF0">
    <property type="entry name" value="RE60872P-RELATED"/>
    <property type="match status" value="1"/>
</dbReference>
<evidence type="ECO:0000256" key="1">
    <source>
        <dbReference type="SAM" id="SignalP"/>
    </source>
</evidence>
<proteinExistence type="predicted"/>
<dbReference type="Proteomes" id="UP001211065">
    <property type="component" value="Unassembled WGS sequence"/>
</dbReference>